<organism evidence="2">
    <name type="scientific">Ditylum brightwellii</name>
    <dbReference type="NCBI Taxonomy" id="49249"/>
    <lineage>
        <taxon>Eukaryota</taxon>
        <taxon>Sar</taxon>
        <taxon>Stramenopiles</taxon>
        <taxon>Ochrophyta</taxon>
        <taxon>Bacillariophyta</taxon>
        <taxon>Mediophyceae</taxon>
        <taxon>Lithodesmiophycidae</taxon>
        <taxon>Lithodesmiales</taxon>
        <taxon>Lithodesmiaceae</taxon>
        <taxon>Ditylum</taxon>
    </lineage>
</organism>
<feature type="transmembrane region" description="Helical" evidence="1">
    <location>
        <begin position="9"/>
        <end position="27"/>
    </location>
</feature>
<protein>
    <recommendedName>
        <fullName evidence="3">Carbohydrate sulfotransferase</fullName>
    </recommendedName>
</protein>
<evidence type="ECO:0000313" key="2">
    <source>
        <dbReference type="EMBL" id="CAE4593000.1"/>
    </source>
</evidence>
<gene>
    <name evidence="2" type="ORF">DBRI00130_LOCUS7465</name>
</gene>
<keyword evidence="1" id="KW-0472">Membrane</keyword>
<keyword evidence="1" id="KW-0812">Transmembrane</keyword>
<dbReference type="InterPro" id="IPR005331">
    <property type="entry name" value="Sulfotransferase"/>
</dbReference>
<evidence type="ECO:0008006" key="3">
    <source>
        <dbReference type="Google" id="ProtNLM"/>
    </source>
</evidence>
<accession>A0A7S4QTQ7</accession>
<sequence>MQRLETKKLLLVPLSATIIMLLMYYYYETKVLDQVIIKINTYEKLSSSSPFYPSEFKAEVNTNPSPDIKLSNKVTLVKSNPPFFACNAPKTGCTAWKYFWEYVNTGKRWNSSEIEKYPGLIHDYIGRKAPSAQPSHNLDQISEMVVFVRNPYVRFLSSYQDWLDRAGKNETSVPFSVFVDEYFKLKEGHGNKDFFRGTLLDHIESISKFCEVGTQNASVVRVEEEALWINQFLAKYNLTEKMDQYMKHGNLVYSSSLREGSLVKDFTSQIFGFAAWPSEMMKSSHYRDSAGKITKYYTPDIARKVTKIVFDDLVNFGYPLWNGIAENFRFS</sequence>
<proteinExistence type="predicted"/>
<evidence type="ECO:0000256" key="1">
    <source>
        <dbReference type="SAM" id="Phobius"/>
    </source>
</evidence>
<name>A0A7S4QTQ7_9STRA</name>
<reference evidence="2" key="1">
    <citation type="submission" date="2021-01" db="EMBL/GenBank/DDBJ databases">
        <authorList>
            <person name="Corre E."/>
            <person name="Pelletier E."/>
            <person name="Niang G."/>
            <person name="Scheremetjew M."/>
            <person name="Finn R."/>
            <person name="Kale V."/>
            <person name="Holt S."/>
            <person name="Cochrane G."/>
            <person name="Meng A."/>
            <person name="Brown T."/>
            <person name="Cohen L."/>
        </authorList>
    </citation>
    <scope>NUCLEOTIDE SEQUENCE</scope>
    <source>
        <strain evidence="2">GSO104</strain>
    </source>
</reference>
<keyword evidence="1" id="KW-1133">Transmembrane helix</keyword>
<dbReference type="Pfam" id="PF03567">
    <property type="entry name" value="Sulfotransfer_2"/>
    <property type="match status" value="1"/>
</dbReference>
<dbReference type="GO" id="GO:0016020">
    <property type="term" value="C:membrane"/>
    <property type="evidence" value="ECO:0007669"/>
    <property type="project" value="InterPro"/>
</dbReference>
<dbReference type="AlphaFoldDB" id="A0A7S4QTQ7"/>
<dbReference type="GO" id="GO:0008146">
    <property type="term" value="F:sulfotransferase activity"/>
    <property type="evidence" value="ECO:0007669"/>
    <property type="project" value="InterPro"/>
</dbReference>
<dbReference type="EMBL" id="HBNS01009258">
    <property type="protein sequence ID" value="CAE4593000.1"/>
    <property type="molecule type" value="Transcribed_RNA"/>
</dbReference>